<dbReference type="InterPro" id="IPR044066">
    <property type="entry name" value="TRIAD_supradom"/>
</dbReference>
<dbReference type="InterPro" id="IPR013087">
    <property type="entry name" value="Znf_C2H2_type"/>
</dbReference>
<comment type="caution">
    <text evidence="14">The sequence shown here is derived from an EMBL/GenBank/DDBJ whole genome shotgun (WGS) entry which is preliminary data.</text>
</comment>
<keyword evidence="10" id="KW-0472">Membrane</keyword>
<evidence type="ECO:0000259" key="12">
    <source>
        <dbReference type="PROSITE" id="PS50103"/>
    </source>
</evidence>
<dbReference type="SUPFAM" id="SSF90229">
    <property type="entry name" value="CCCH zinc finger"/>
    <property type="match status" value="2"/>
</dbReference>
<dbReference type="PROSITE" id="PS51873">
    <property type="entry name" value="TRIAD"/>
    <property type="match status" value="1"/>
</dbReference>
<evidence type="ECO:0000256" key="10">
    <source>
        <dbReference type="SAM" id="Phobius"/>
    </source>
</evidence>
<dbReference type="GO" id="GO:0097039">
    <property type="term" value="P:protein linear polyubiquitination"/>
    <property type="evidence" value="ECO:0007669"/>
    <property type="project" value="TreeGrafter"/>
</dbReference>
<dbReference type="GO" id="GO:0043161">
    <property type="term" value="P:proteasome-mediated ubiquitin-dependent protein catabolic process"/>
    <property type="evidence" value="ECO:0007669"/>
    <property type="project" value="TreeGrafter"/>
</dbReference>
<feature type="compositionally biased region" description="Low complexity" evidence="9">
    <location>
        <begin position="115"/>
        <end position="125"/>
    </location>
</feature>
<dbReference type="CDD" id="cd20335">
    <property type="entry name" value="BRcat_RBR"/>
    <property type="match status" value="1"/>
</dbReference>
<keyword evidence="5 8" id="KW-0863">Zinc-finger</keyword>
<dbReference type="PANTHER" id="PTHR22770:SF13">
    <property type="entry name" value="RING-TYPE DOMAIN-CONTAINING PROTEIN"/>
    <property type="match status" value="1"/>
</dbReference>
<dbReference type="EMBL" id="JAUKUA010000004">
    <property type="protein sequence ID" value="KAK0716183.1"/>
    <property type="molecule type" value="Genomic_DNA"/>
</dbReference>
<dbReference type="GO" id="GO:0043130">
    <property type="term" value="F:ubiquitin binding"/>
    <property type="evidence" value="ECO:0007669"/>
    <property type="project" value="TreeGrafter"/>
</dbReference>
<dbReference type="Gene3D" id="3.30.40.10">
    <property type="entry name" value="Zinc/RING finger domain, C3HC4 (zinc finger)"/>
    <property type="match status" value="1"/>
</dbReference>
<evidence type="ECO:0000256" key="2">
    <source>
        <dbReference type="ARBA" id="ARBA00022679"/>
    </source>
</evidence>
<dbReference type="Gene3D" id="2.30.30.1190">
    <property type="match status" value="1"/>
</dbReference>
<reference evidence="14" key="1">
    <citation type="submission" date="2023-06" db="EMBL/GenBank/DDBJ databases">
        <title>Genome-scale phylogeny and comparative genomics of the fungal order Sordariales.</title>
        <authorList>
            <consortium name="Lawrence Berkeley National Laboratory"/>
            <person name="Hensen N."/>
            <person name="Bonometti L."/>
            <person name="Westerberg I."/>
            <person name="Brannstrom I.O."/>
            <person name="Guillou S."/>
            <person name="Cros-Aarteil S."/>
            <person name="Calhoun S."/>
            <person name="Haridas S."/>
            <person name="Kuo A."/>
            <person name="Mondo S."/>
            <person name="Pangilinan J."/>
            <person name="Riley R."/>
            <person name="Labutti K."/>
            <person name="Andreopoulos B."/>
            <person name="Lipzen A."/>
            <person name="Chen C."/>
            <person name="Yanf M."/>
            <person name="Daum C."/>
            <person name="Ng V."/>
            <person name="Clum A."/>
            <person name="Steindorff A."/>
            <person name="Ohm R."/>
            <person name="Martin F."/>
            <person name="Silar P."/>
            <person name="Natvig D."/>
            <person name="Lalanne C."/>
            <person name="Gautier V."/>
            <person name="Ament-Velasquez S.L."/>
            <person name="Kruys A."/>
            <person name="Hutchinson M.I."/>
            <person name="Powell A.J."/>
            <person name="Barry K."/>
            <person name="Miller A.N."/>
            <person name="Grigoriev I.V."/>
            <person name="Debuchy R."/>
            <person name="Gladieux P."/>
            <person name="Thoren M.H."/>
            <person name="Johannesson H."/>
        </authorList>
    </citation>
    <scope>NUCLEOTIDE SEQUENCE</scope>
    <source>
        <strain evidence="14">SMH4607-1</strain>
    </source>
</reference>
<evidence type="ECO:0000256" key="9">
    <source>
        <dbReference type="SAM" id="MobiDB-lite"/>
    </source>
</evidence>
<feature type="transmembrane region" description="Helical" evidence="10">
    <location>
        <begin position="67"/>
        <end position="90"/>
    </location>
</feature>
<name>A0AA40AHY5_9PEZI</name>
<evidence type="ECO:0000256" key="6">
    <source>
        <dbReference type="ARBA" id="ARBA00022786"/>
    </source>
</evidence>
<dbReference type="SMART" id="SM00356">
    <property type="entry name" value="ZnF_C3H1"/>
    <property type="match status" value="2"/>
</dbReference>
<dbReference type="Pfam" id="PF01485">
    <property type="entry name" value="IBR"/>
    <property type="match status" value="1"/>
</dbReference>
<evidence type="ECO:0000259" key="11">
    <source>
        <dbReference type="PROSITE" id="PS50089"/>
    </source>
</evidence>
<dbReference type="InterPro" id="IPR013083">
    <property type="entry name" value="Znf_RING/FYVE/PHD"/>
</dbReference>
<feature type="zinc finger region" description="C3H1-type" evidence="8">
    <location>
        <begin position="251"/>
        <end position="278"/>
    </location>
</feature>
<evidence type="ECO:0000313" key="14">
    <source>
        <dbReference type="EMBL" id="KAK0716183.1"/>
    </source>
</evidence>
<feature type="domain" description="RING-type" evidence="13">
    <location>
        <begin position="813"/>
        <end position="1033"/>
    </location>
</feature>
<evidence type="ECO:0000256" key="5">
    <source>
        <dbReference type="ARBA" id="ARBA00022771"/>
    </source>
</evidence>
<keyword evidence="2" id="KW-0808">Transferase</keyword>
<feature type="region of interest" description="Disordered" evidence="9">
    <location>
        <begin position="276"/>
        <end position="304"/>
    </location>
</feature>
<organism evidence="14 15">
    <name type="scientific">Lasiosphaeris hirsuta</name>
    <dbReference type="NCBI Taxonomy" id="260670"/>
    <lineage>
        <taxon>Eukaryota</taxon>
        <taxon>Fungi</taxon>
        <taxon>Dikarya</taxon>
        <taxon>Ascomycota</taxon>
        <taxon>Pezizomycotina</taxon>
        <taxon>Sordariomycetes</taxon>
        <taxon>Sordariomycetidae</taxon>
        <taxon>Sordariales</taxon>
        <taxon>Lasiosphaeriaceae</taxon>
        <taxon>Lasiosphaeris</taxon>
    </lineage>
</organism>
<dbReference type="GO" id="GO:0000151">
    <property type="term" value="C:ubiquitin ligase complex"/>
    <property type="evidence" value="ECO:0007669"/>
    <property type="project" value="TreeGrafter"/>
</dbReference>
<dbReference type="AlphaFoldDB" id="A0AA40AHY5"/>
<sequence>MAEKKWNNRHSTKEVVPQPEASQPGLEPVWPNYIPPHHLEYYIHTPYDSKFSSETPKQRICGLRKHTFWLAATLAAAFTLIVGLGVGLGVSMSKESPRNNTAQSLVTSPTTISSTVTSIAGSPSSSTPPPGSIPPVPRSGRNVSVTAALARASAALATADAACQAAVGDQKVLLEYGIDSLASIMQRNLTQLARRPASVSQPSGRKNSAPCVFFARGSCRHGQTCLYSHEPPVESSSFSNLPSPIVEKADTRAQVVCHFYVKGGCLKGDSCPFAHPDPDPEVGDVTSQTFEAPAESDEPDDDKPDTWIREIGGVLTQFGDGVAVLKTSFQSDFSAVRISMLPPDSTQASVSKLLSDLGFTVARALDEIRVPPRGNATHCVADVRIEDASFAKRLCDATMNNKSIKVVGINAPMPRGSGSQRVECKKVHCSWHRPLRTVWLNFKSKSTAAKVQARFSAARSTVCGQAVKSSEVTGSKNFHNSQAMTVMLTEVPGNANEVDINKTIPPAIRPMHIELGKPSYQYDMAMVNALVKSKLMEIGPLDWWEDASVATGGKRAKAKGRFQDEGDAVKAATSLNGWAIPFGTKLQLNVQAIYSARFKVLERVFKVVGPLIEAQKASWLTKHVFFTPYKPSQANGQRVLRLEGADNMAVAEAKGILEKVLAGQAAVDDKGEIIWTPAFAVNGGIFQKLKNLEETLGVTIVRNKRLSRLQIFGPAEKCKQAQTLLAKLASEDASTSNAVSLSDDQFEWACFGGFKDLTTILGQKVSFDIISTPKRILVTGTDQDYRLALKMVTACQKHNTPKVEAGNSESQAGPVDCTICWSEAESPAVHTTCGHTYCPDCFETFCFSNANNGNSKSNTPIACAGDSDTCHHPLSPAELQDHLPSRTFEELLEASFASHIRRHPETFRSCPTADCNQLYRSSAASSPSKRIFTCPQCLTAVCTACHASHQGMTCAEHIDMVSGGYAALEEAKKRLGIKDCPKCKTSIEKTEGCNHMTCVGCKTHICWKCLETFTTARACYEHLSRWHNGAFDYE</sequence>
<evidence type="ECO:0000259" key="13">
    <source>
        <dbReference type="PROSITE" id="PS51873"/>
    </source>
</evidence>
<dbReference type="Pfam" id="PF22191">
    <property type="entry name" value="IBR_1"/>
    <property type="match status" value="1"/>
</dbReference>
<dbReference type="InterPro" id="IPR051628">
    <property type="entry name" value="LUBAC_E3_Ligases"/>
</dbReference>
<feature type="domain" description="C3H1-type" evidence="12">
    <location>
        <begin position="205"/>
        <end position="232"/>
    </location>
</feature>
<keyword evidence="10" id="KW-1133">Transmembrane helix</keyword>
<feature type="domain" description="C3H1-type" evidence="12">
    <location>
        <begin position="251"/>
        <end position="278"/>
    </location>
</feature>
<evidence type="ECO:0000256" key="4">
    <source>
        <dbReference type="ARBA" id="ARBA00022737"/>
    </source>
</evidence>
<dbReference type="InterPro" id="IPR002867">
    <property type="entry name" value="IBR_dom"/>
</dbReference>
<feature type="domain" description="RING-type" evidence="11">
    <location>
        <begin position="817"/>
        <end position="867"/>
    </location>
</feature>
<feature type="region of interest" description="Disordered" evidence="9">
    <location>
        <begin position="115"/>
        <end position="139"/>
    </location>
</feature>
<dbReference type="InterPro" id="IPR001841">
    <property type="entry name" value="Znf_RING"/>
</dbReference>
<dbReference type="PANTHER" id="PTHR22770">
    <property type="entry name" value="UBIQUITIN CONJUGATING ENZYME 7 INTERACTING PROTEIN-RELATED"/>
    <property type="match status" value="1"/>
</dbReference>
<protein>
    <submittedName>
        <fullName evidence="14">Uncharacterized protein</fullName>
    </submittedName>
</protein>
<keyword evidence="10" id="KW-0812">Transmembrane</keyword>
<dbReference type="SMART" id="SM00647">
    <property type="entry name" value="IBR"/>
    <property type="match status" value="2"/>
</dbReference>
<keyword evidence="7 8" id="KW-0862">Zinc</keyword>
<keyword evidence="3 8" id="KW-0479">Metal-binding</keyword>
<evidence type="ECO:0000256" key="3">
    <source>
        <dbReference type="ARBA" id="ARBA00022723"/>
    </source>
</evidence>
<dbReference type="CDD" id="cd22585">
    <property type="entry name" value="Rcat_RBR_DEAH12-like"/>
    <property type="match status" value="1"/>
</dbReference>
<dbReference type="PROSITE" id="PS50089">
    <property type="entry name" value="ZF_RING_2"/>
    <property type="match status" value="1"/>
</dbReference>
<evidence type="ECO:0000256" key="8">
    <source>
        <dbReference type="PROSITE-ProRule" id="PRU00723"/>
    </source>
</evidence>
<evidence type="ECO:0000256" key="7">
    <source>
        <dbReference type="ARBA" id="ARBA00022833"/>
    </source>
</evidence>
<dbReference type="PROSITE" id="PS50103">
    <property type="entry name" value="ZF_C3H1"/>
    <property type="match status" value="2"/>
</dbReference>
<dbReference type="GO" id="GO:0008270">
    <property type="term" value="F:zinc ion binding"/>
    <property type="evidence" value="ECO:0007669"/>
    <property type="project" value="UniProtKB-KW"/>
</dbReference>
<comment type="pathway">
    <text evidence="1">Protein modification; protein ubiquitination.</text>
</comment>
<feature type="compositionally biased region" description="Pro residues" evidence="9">
    <location>
        <begin position="126"/>
        <end position="137"/>
    </location>
</feature>
<keyword evidence="15" id="KW-1185">Reference proteome</keyword>
<accession>A0AA40AHY5</accession>
<dbReference type="Proteomes" id="UP001172102">
    <property type="component" value="Unassembled WGS sequence"/>
</dbReference>
<evidence type="ECO:0000313" key="15">
    <source>
        <dbReference type="Proteomes" id="UP001172102"/>
    </source>
</evidence>
<keyword evidence="6" id="KW-0833">Ubl conjugation pathway</keyword>
<keyword evidence="4" id="KW-0677">Repeat</keyword>
<dbReference type="InterPro" id="IPR036855">
    <property type="entry name" value="Znf_CCCH_sf"/>
</dbReference>
<dbReference type="SUPFAM" id="SSF57850">
    <property type="entry name" value="RING/U-box"/>
    <property type="match status" value="2"/>
</dbReference>
<dbReference type="InterPro" id="IPR000571">
    <property type="entry name" value="Znf_CCCH"/>
</dbReference>
<evidence type="ECO:0000256" key="1">
    <source>
        <dbReference type="ARBA" id="ARBA00004906"/>
    </source>
</evidence>
<feature type="compositionally biased region" description="Acidic residues" evidence="9">
    <location>
        <begin position="294"/>
        <end position="303"/>
    </location>
</feature>
<gene>
    <name evidence="14" type="ORF">B0H67DRAFT_554540</name>
</gene>
<feature type="region of interest" description="Disordered" evidence="9">
    <location>
        <begin position="1"/>
        <end position="28"/>
    </location>
</feature>
<proteinExistence type="predicted"/>
<dbReference type="GO" id="GO:0004842">
    <property type="term" value="F:ubiquitin-protein transferase activity"/>
    <property type="evidence" value="ECO:0007669"/>
    <property type="project" value="TreeGrafter"/>
</dbReference>
<feature type="zinc finger region" description="C3H1-type" evidence="8">
    <location>
        <begin position="205"/>
        <end position="232"/>
    </location>
</feature>
<dbReference type="Gene3D" id="4.10.1000.10">
    <property type="entry name" value="Zinc finger, CCCH-type"/>
    <property type="match status" value="1"/>
</dbReference>
<dbReference type="PROSITE" id="PS00028">
    <property type="entry name" value="ZINC_FINGER_C2H2_1"/>
    <property type="match status" value="1"/>
</dbReference>
<dbReference type="Gene3D" id="1.20.120.1750">
    <property type="match status" value="1"/>
</dbReference>